<feature type="domain" description="FHA" evidence="3">
    <location>
        <begin position="296"/>
        <end position="345"/>
    </location>
</feature>
<evidence type="ECO:0000313" key="4">
    <source>
        <dbReference type="EMBL" id="KAK3271379.1"/>
    </source>
</evidence>
<dbReference type="InterPro" id="IPR000253">
    <property type="entry name" value="FHA_dom"/>
</dbReference>
<dbReference type="Proteomes" id="UP001190700">
    <property type="component" value="Unassembled WGS sequence"/>
</dbReference>
<dbReference type="Pfam" id="PF00498">
    <property type="entry name" value="FHA"/>
    <property type="match status" value="1"/>
</dbReference>
<evidence type="ECO:0000313" key="5">
    <source>
        <dbReference type="Proteomes" id="UP001190700"/>
    </source>
</evidence>
<dbReference type="CDD" id="cd00060">
    <property type="entry name" value="FHA"/>
    <property type="match status" value="1"/>
</dbReference>
<keyword evidence="5" id="KW-1185">Reference proteome</keyword>
<organism evidence="4 5">
    <name type="scientific">Cymbomonas tetramitiformis</name>
    <dbReference type="NCBI Taxonomy" id="36881"/>
    <lineage>
        <taxon>Eukaryota</taxon>
        <taxon>Viridiplantae</taxon>
        <taxon>Chlorophyta</taxon>
        <taxon>Pyramimonadophyceae</taxon>
        <taxon>Pyramimonadales</taxon>
        <taxon>Pyramimonadaceae</taxon>
        <taxon>Cymbomonas</taxon>
    </lineage>
</organism>
<proteinExistence type="predicted"/>
<feature type="region of interest" description="Disordered" evidence="1">
    <location>
        <begin position="175"/>
        <end position="201"/>
    </location>
</feature>
<keyword evidence="2" id="KW-0472">Membrane</keyword>
<gene>
    <name evidence="4" type="ORF">CYMTET_20268</name>
</gene>
<evidence type="ECO:0000259" key="3">
    <source>
        <dbReference type="PROSITE" id="PS50006"/>
    </source>
</evidence>
<dbReference type="Gene3D" id="2.60.200.20">
    <property type="match status" value="1"/>
</dbReference>
<dbReference type="PROSITE" id="PS50006">
    <property type="entry name" value="FHA_DOMAIN"/>
    <property type="match status" value="1"/>
</dbReference>
<evidence type="ECO:0000256" key="1">
    <source>
        <dbReference type="SAM" id="MobiDB-lite"/>
    </source>
</evidence>
<dbReference type="InterPro" id="IPR008984">
    <property type="entry name" value="SMAD_FHA_dom_sf"/>
</dbReference>
<keyword evidence="2" id="KW-0812">Transmembrane</keyword>
<evidence type="ECO:0000256" key="2">
    <source>
        <dbReference type="SAM" id="Phobius"/>
    </source>
</evidence>
<reference evidence="4 5" key="1">
    <citation type="journal article" date="2015" name="Genome Biol. Evol.">
        <title>Comparative Genomics of a Bacterivorous Green Alga Reveals Evolutionary Causalities and Consequences of Phago-Mixotrophic Mode of Nutrition.</title>
        <authorList>
            <person name="Burns J.A."/>
            <person name="Paasch A."/>
            <person name="Narechania A."/>
            <person name="Kim E."/>
        </authorList>
    </citation>
    <scope>NUCLEOTIDE SEQUENCE [LARGE SCALE GENOMIC DNA]</scope>
    <source>
        <strain evidence="4 5">PLY_AMNH</strain>
    </source>
</reference>
<accession>A0AAE0G4E3</accession>
<feature type="transmembrane region" description="Helical" evidence="2">
    <location>
        <begin position="130"/>
        <end position="150"/>
    </location>
</feature>
<dbReference type="EMBL" id="LGRX02009800">
    <property type="protein sequence ID" value="KAK3271379.1"/>
    <property type="molecule type" value="Genomic_DNA"/>
</dbReference>
<dbReference type="AlphaFoldDB" id="A0AAE0G4E3"/>
<dbReference type="SUPFAM" id="SSF49879">
    <property type="entry name" value="SMAD/FHA domain"/>
    <property type="match status" value="1"/>
</dbReference>
<comment type="caution">
    <text evidence="4">The sequence shown here is derived from an EMBL/GenBank/DDBJ whole genome shotgun (WGS) entry which is preliminary data.</text>
</comment>
<protein>
    <recommendedName>
        <fullName evidence="3">FHA domain-containing protein</fullName>
    </recommendedName>
</protein>
<name>A0AAE0G4E3_9CHLO</name>
<sequence length="385" mass="40191">MQTLPVHLASLGARQHLGHTPSHVIRCAPNSRSSSQIKGILAKSAGVCYTGAPAVRLSVSRARSTTVAAPTSSEEGKNGGFASGIKQGGVLVPLLEGLRHAVTFLAKVWAALYERVVPGGTPFGMFETPVGPFMGVIVLAVLVVSAVSLYKSLTARAPNPTALDELSIKEGTSEAAVEPLKAAPATSEAKAESETESVAEAKAAAEAEAKAEAEAEAKAKAEAEAMAKAKAEEEAVDDGKADEINKAKDEVKPGCGWTLKADCYVSSTDRRNQYVVTKIKKEFNLSEIMAAGKNTLVVGANPDCDLQFNVPVVSGVHAQLSISGNTPSSRITVMDLGSTNGTSVQQMGEAAAYKLVAKDHEVELTPGQMVKLASGAVKLKIEWRE</sequence>
<keyword evidence="2" id="KW-1133">Transmembrane helix</keyword>